<reference evidence="12 13" key="1">
    <citation type="submission" date="2019-04" db="EMBL/GenBank/DDBJ databases">
        <authorList>
            <person name="Van Vliet M D."/>
        </authorList>
    </citation>
    <scope>NUCLEOTIDE SEQUENCE [LARGE SCALE GENOMIC DNA]</scope>
    <source>
        <strain evidence="12 13">F1</strain>
    </source>
</reference>
<evidence type="ECO:0000256" key="5">
    <source>
        <dbReference type="ARBA" id="ARBA00036735"/>
    </source>
</evidence>
<accession>A0A6C2TV79</accession>
<name>A0A6C2TV79_PONDE</name>
<dbReference type="PANTHER" id="PTHR11954">
    <property type="entry name" value="D-DOPACHROME DECARBOXYLASE"/>
    <property type="match status" value="1"/>
</dbReference>
<evidence type="ECO:0000313" key="12">
    <source>
        <dbReference type="EMBL" id="VGO11525.1"/>
    </source>
</evidence>
<evidence type="ECO:0000256" key="2">
    <source>
        <dbReference type="ARBA" id="ARBA00022514"/>
    </source>
</evidence>
<dbReference type="Pfam" id="PF01187">
    <property type="entry name" value="MIF"/>
    <property type="match status" value="1"/>
</dbReference>
<dbReference type="GO" id="GO:0005615">
    <property type="term" value="C:extracellular space"/>
    <property type="evidence" value="ECO:0007669"/>
    <property type="project" value="UniProtKB-KW"/>
</dbReference>
<dbReference type="EMBL" id="CAAHFG010000001">
    <property type="protein sequence ID" value="VGO11525.1"/>
    <property type="molecule type" value="Genomic_DNA"/>
</dbReference>
<proteinExistence type="predicted"/>
<dbReference type="InterPro" id="IPR001398">
    <property type="entry name" value="Macrophage_inhib_fac"/>
</dbReference>
<keyword evidence="3" id="KW-0964">Secreted</keyword>
<dbReference type="GO" id="GO:0050178">
    <property type="term" value="F:phenylpyruvate tautomerase activity"/>
    <property type="evidence" value="ECO:0007669"/>
    <property type="project" value="UniProtKB-EC"/>
</dbReference>
<keyword evidence="2" id="KW-0202">Cytokine</keyword>
<protein>
    <recommendedName>
        <fullName evidence="11">L-dopachrome isomerase</fullName>
        <ecNumber evidence="8">5.3.2.1</ecNumber>
        <ecNumber evidence="7">5.3.3.12</ecNumber>
    </recommendedName>
    <alternativeName>
        <fullName evidence="9">L-dopachrome tautomerase</fullName>
    </alternativeName>
    <alternativeName>
        <fullName evidence="10">Phenylpyruvate tautomerase</fullName>
    </alternativeName>
</protein>
<evidence type="ECO:0000256" key="9">
    <source>
        <dbReference type="ARBA" id="ARBA00041631"/>
    </source>
</evidence>
<evidence type="ECO:0000313" key="13">
    <source>
        <dbReference type="Proteomes" id="UP000366872"/>
    </source>
</evidence>
<evidence type="ECO:0000256" key="11">
    <source>
        <dbReference type="ARBA" id="ARBA00042730"/>
    </source>
</evidence>
<sequence length="111" mass="12200">MPLINLKSSQEIPADLLERISTVLAETIGKPEKYVMVVSSVADMVMSGTPGDAVYAEVKSLGGLNRVVNHEITMKLCVLLNDHLGIPADRIYVTFESLERDHWGWNGSLFG</sequence>
<evidence type="ECO:0000256" key="6">
    <source>
        <dbReference type="ARBA" id="ARBA00036823"/>
    </source>
</evidence>
<keyword evidence="13" id="KW-1185">Reference proteome</keyword>
<gene>
    <name evidence="12" type="ORF">PDESU_00069</name>
</gene>
<dbReference type="GO" id="GO:0004167">
    <property type="term" value="F:dopachrome isomerase activity"/>
    <property type="evidence" value="ECO:0007669"/>
    <property type="project" value="UniProtKB-EC"/>
</dbReference>
<evidence type="ECO:0000256" key="4">
    <source>
        <dbReference type="ARBA" id="ARBA00023235"/>
    </source>
</evidence>
<dbReference type="RefSeq" id="WP_136077277.1">
    <property type="nucleotide sequence ID" value="NZ_CAAHFG010000001.1"/>
</dbReference>
<dbReference type="PANTHER" id="PTHR11954:SF6">
    <property type="entry name" value="MACROPHAGE MIGRATION INHIBITORY FACTOR"/>
    <property type="match status" value="1"/>
</dbReference>
<organism evidence="12 13">
    <name type="scientific">Pontiella desulfatans</name>
    <dbReference type="NCBI Taxonomy" id="2750659"/>
    <lineage>
        <taxon>Bacteria</taxon>
        <taxon>Pseudomonadati</taxon>
        <taxon>Kiritimatiellota</taxon>
        <taxon>Kiritimatiellia</taxon>
        <taxon>Kiritimatiellales</taxon>
        <taxon>Pontiellaceae</taxon>
        <taxon>Pontiella</taxon>
    </lineage>
</organism>
<evidence type="ECO:0000256" key="10">
    <source>
        <dbReference type="ARBA" id="ARBA00041912"/>
    </source>
</evidence>
<keyword evidence="4" id="KW-0413">Isomerase</keyword>
<dbReference type="GO" id="GO:0005125">
    <property type="term" value="F:cytokine activity"/>
    <property type="evidence" value="ECO:0007669"/>
    <property type="project" value="UniProtKB-KW"/>
</dbReference>
<comment type="subcellular location">
    <subcellularLocation>
        <location evidence="1">Secreted</location>
    </subcellularLocation>
</comment>
<dbReference type="AlphaFoldDB" id="A0A6C2TV79"/>
<dbReference type="Gene3D" id="3.30.429.10">
    <property type="entry name" value="Macrophage Migration Inhibitory Factor"/>
    <property type="match status" value="1"/>
</dbReference>
<evidence type="ECO:0000256" key="1">
    <source>
        <dbReference type="ARBA" id="ARBA00004613"/>
    </source>
</evidence>
<evidence type="ECO:0000256" key="7">
    <source>
        <dbReference type="ARBA" id="ARBA00038932"/>
    </source>
</evidence>
<comment type="catalytic activity">
    <reaction evidence="6">
        <text>L-dopachrome = 5,6-dihydroxyindole-2-carboxylate</text>
        <dbReference type="Rhea" id="RHEA:13041"/>
        <dbReference type="ChEBI" id="CHEBI:16875"/>
        <dbReference type="ChEBI" id="CHEBI:57509"/>
        <dbReference type="EC" id="5.3.3.12"/>
    </reaction>
</comment>
<dbReference type="SUPFAM" id="SSF55331">
    <property type="entry name" value="Tautomerase/MIF"/>
    <property type="match status" value="1"/>
</dbReference>
<dbReference type="EC" id="5.3.3.12" evidence="7"/>
<evidence type="ECO:0000256" key="8">
    <source>
        <dbReference type="ARBA" id="ARBA00039086"/>
    </source>
</evidence>
<evidence type="ECO:0000256" key="3">
    <source>
        <dbReference type="ARBA" id="ARBA00022525"/>
    </source>
</evidence>
<comment type="catalytic activity">
    <reaction evidence="5">
        <text>3-phenylpyruvate = enol-phenylpyruvate</text>
        <dbReference type="Rhea" id="RHEA:17097"/>
        <dbReference type="ChEBI" id="CHEBI:16815"/>
        <dbReference type="ChEBI" id="CHEBI:18005"/>
        <dbReference type="EC" id="5.3.2.1"/>
    </reaction>
</comment>
<dbReference type="InterPro" id="IPR014347">
    <property type="entry name" value="Tautomerase/MIF_sf"/>
</dbReference>
<dbReference type="EC" id="5.3.2.1" evidence="8"/>
<dbReference type="Proteomes" id="UP000366872">
    <property type="component" value="Unassembled WGS sequence"/>
</dbReference>